<evidence type="ECO:0000313" key="8">
    <source>
        <dbReference type="EMBL" id="MDB7932850.1"/>
    </source>
</evidence>
<comment type="cofactor">
    <cofactor evidence="1 4 5">
        <name>pyridoxal 5'-phosphate</name>
        <dbReference type="ChEBI" id="CHEBI:597326"/>
    </cofactor>
</comment>
<comment type="similarity">
    <text evidence="4">Belongs to the alanine racemase family.</text>
</comment>
<dbReference type="KEGG" id="fpla:A4U99_08460"/>
<dbReference type="AlphaFoldDB" id="A0AAP3LSE1"/>
<dbReference type="Proteomes" id="UP000595792">
    <property type="component" value="Chromosome"/>
</dbReference>
<dbReference type="PRINTS" id="PR00992">
    <property type="entry name" value="ALARACEMASE"/>
</dbReference>
<gene>
    <name evidence="8" type="primary">alr</name>
    <name evidence="9" type="ORF">I5Q84_01000</name>
    <name evidence="8" type="ORF">PNE06_07160</name>
</gene>
<dbReference type="CDD" id="cd00430">
    <property type="entry name" value="PLPDE_III_AR"/>
    <property type="match status" value="1"/>
</dbReference>
<dbReference type="RefSeq" id="WP_065534634.1">
    <property type="nucleotide sequence ID" value="NZ_BAABXT010000001.1"/>
</dbReference>
<evidence type="ECO:0000256" key="6">
    <source>
        <dbReference type="PIRSR" id="PIRSR600821-52"/>
    </source>
</evidence>
<proteinExistence type="inferred from homology"/>
<dbReference type="Pfam" id="PF01168">
    <property type="entry name" value="Ala_racemase_N"/>
    <property type="match status" value="1"/>
</dbReference>
<evidence type="ECO:0000256" key="1">
    <source>
        <dbReference type="ARBA" id="ARBA00001933"/>
    </source>
</evidence>
<name>A0AAP3LSE1_FLAPL</name>
<evidence type="ECO:0000313" key="10">
    <source>
        <dbReference type="Proteomes" id="UP000595792"/>
    </source>
</evidence>
<comment type="function">
    <text evidence="4">Catalyzes the interconversion of L-alanine and D-alanine. May also act on other amino acids.</text>
</comment>
<dbReference type="SMART" id="SM01005">
    <property type="entry name" value="Ala_racemase_C"/>
    <property type="match status" value="1"/>
</dbReference>
<dbReference type="FunFam" id="3.20.20.10:FF:000002">
    <property type="entry name" value="Alanine racemase"/>
    <property type="match status" value="1"/>
</dbReference>
<dbReference type="GO" id="GO:0008784">
    <property type="term" value="F:alanine racemase activity"/>
    <property type="evidence" value="ECO:0007669"/>
    <property type="project" value="UniProtKB-UniRule"/>
</dbReference>
<feature type="active site" description="Proton acceptor; specific for L-alanine" evidence="4">
    <location>
        <position position="272"/>
    </location>
</feature>
<dbReference type="EC" id="5.1.1.1" evidence="4"/>
<dbReference type="Proteomes" id="UP001211173">
    <property type="component" value="Unassembled WGS sequence"/>
</dbReference>
<dbReference type="Gene3D" id="3.20.20.10">
    <property type="entry name" value="Alanine racemase"/>
    <property type="match status" value="1"/>
</dbReference>
<dbReference type="PANTHER" id="PTHR30511">
    <property type="entry name" value="ALANINE RACEMASE"/>
    <property type="match status" value="1"/>
</dbReference>
<reference evidence="9 10" key="1">
    <citation type="submission" date="2020-11" db="EMBL/GenBank/DDBJ databases">
        <title>Closed and high quality bacterial genomes of the OMM12 community.</title>
        <authorList>
            <person name="Marbouty M."/>
            <person name="Lamy-Besnier Q."/>
            <person name="Debarbieux L."/>
            <person name="Koszul R."/>
        </authorList>
    </citation>
    <scope>NUCLEOTIDE SEQUENCE [LARGE SCALE GENOMIC DNA]</scope>
    <source>
        <strain evidence="9 10">YL31</strain>
    </source>
</reference>
<dbReference type="InterPro" id="IPR020622">
    <property type="entry name" value="Ala_racemase_pyridoxalP-BS"/>
</dbReference>
<protein>
    <recommendedName>
        <fullName evidence="4">Alanine racemase</fullName>
        <ecNumber evidence="4">5.1.1.1</ecNumber>
    </recommendedName>
</protein>
<keyword evidence="2 4" id="KW-0663">Pyridoxal phosphate</keyword>
<evidence type="ECO:0000256" key="3">
    <source>
        <dbReference type="ARBA" id="ARBA00023235"/>
    </source>
</evidence>
<dbReference type="Pfam" id="PF00842">
    <property type="entry name" value="Ala_racemase_C"/>
    <property type="match status" value="1"/>
</dbReference>
<dbReference type="EMBL" id="CP065315">
    <property type="protein sequence ID" value="QQR06117.1"/>
    <property type="molecule type" value="Genomic_DNA"/>
</dbReference>
<evidence type="ECO:0000256" key="5">
    <source>
        <dbReference type="PIRSR" id="PIRSR600821-50"/>
    </source>
</evidence>
<accession>A0AAP3LSE1</accession>
<sequence length="375" mass="40416">MKQQERRTWAEISLPNLEHNYRALRALLPEGCRFLGVVKADAYGHGAVPVARKLEELGAEYLAVACLAEARELREAGVRAPILLLGYTPTDCAEELLHYGLTQTVYDLESARAFSAAAQAAGRRLRIHVKADTGMSRLGWLCDEGHRTEAADAIAAVCALPGLEVEGIYTHFANADGDEAYTMGQFTRFLELLSELEGRGITFPIRHCAASAAVLKYPCTHLDMVRPGVALYGHYPDPSCEGLDGVGLRPVMALKTRVASVKAVPAGTPVSYGCTHVLERDAELAALTVGYADGLPRLCSDRLEVLIRGQRAPIVGRVCMDMCMADATGLGAAPGDEVELFGEHLPVEDAAALAGTIQYELLCAVSPRVPREYLN</sequence>
<feature type="active site" description="Proton acceptor; specific for D-alanine" evidence="4">
    <location>
        <position position="39"/>
    </location>
</feature>
<dbReference type="EMBL" id="JAQLWV010000008">
    <property type="protein sequence ID" value="MDB7932850.1"/>
    <property type="molecule type" value="Genomic_DNA"/>
</dbReference>
<evidence type="ECO:0000256" key="4">
    <source>
        <dbReference type="HAMAP-Rule" id="MF_01201"/>
    </source>
</evidence>
<dbReference type="InterPro" id="IPR009006">
    <property type="entry name" value="Ala_racemase/Decarboxylase_C"/>
</dbReference>
<dbReference type="GO" id="GO:0030170">
    <property type="term" value="F:pyridoxal phosphate binding"/>
    <property type="evidence" value="ECO:0007669"/>
    <property type="project" value="UniProtKB-UniRule"/>
</dbReference>
<evidence type="ECO:0000313" key="11">
    <source>
        <dbReference type="Proteomes" id="UP001211173"/>
    </source>
</evidence>
<organism evidence="8 11">
    <name type="scientific">Flavonifractor plautii</name>
    <name type="common">Fusobacterium plautii</name>
    <dbReference type="NCBI Taxonomy" id="292800"/>
    <lineage>
        <taxon>Bacteria</taxon>
        <taxon>Bacillati</taxon>
        <taxon>Bacillota</taxon>
        <taxon>Clostridia</taxon>
        <taxon>Eubacteriales</taxon>
        <taxon>Oscillospiraceae</taxon>
        <taxon>Flavonifractor</taxon>
    </lineage>
</organism>
<dbReference type="NCBIfam" id="TIGR00492">
    <property type="entry name" value="alr"/>
    <property type="match status" value="1"/>
</dbReference>
<evidence type="ECO:0000256" key="2">
    <source>
        <dbReference type="ARBA" id="ARBA00022898"/>
    </source>
</evidence>
<keyword evidence="3 4" id="KW-0413">Isomerase</keyword>
<dbReference type="InterPro" id="IPR029066">
    <property type="entry name" value="PLP-binding_barrel"/>
</dbReference>
<feature type="modified residue" description="N6-(pyridoxal phosphate)lysine" evidence="4 5">
    <location>
        <position position="39"/>
    </location>
</feature>
<dbReference type="InterPro" id="IPR000821">
    <property type="entry name" value="Ala_racemase"/>
</dbReference>
<feature type="binding site" evidence="4 6">
    <location>
        <position position="137"/>
    </location>
    <ligand>
        <name>substrate</name>
    </ligand>
</feature>
<dbReference type="SUPFAM" id="SSF51419">
    <property type="entry name" value="PLP-binding barrel"/>
    <property type="match status" value="1"/>
</dbReference>
<feature type="domain" description="Alanine racemase C-terminal" evidence="7">
    <location>
        <begin position="251"/>
        <end position="374"/>
    </location>
</feature>
<dbReference type="GO" id="GO:0030632">
    <property type="term" value="P:D-alanine biosynthetic process"/>
    <property type="evidence" value="ECO:0007669"/>
    <property type="project" value="UniProtKB-UniRule"/>
</dbReference>
<dbReference type="PANTHER" id="PTHR30511:SF0">
    <property type="entry name" value="ALANINE RACEMASE, CATABOLIC-RELATED"/>
    <property type="match status" value="1"/>
</dbReference>
<dbReference type="InterPro" id="IPR011079">
    <property type="entry name" value="Ala_racemase_C"/>
</dbReference>
<feature type="binding site" evidence="4 6">
    <location>
        <position position="320"/>
    </location>
    <ligand>
        <name>substrate</name>
    </ligand>
</feature>
<dbReference type="HAMAP" id="MF_01201">
    <property type="entry name" value="Ala_racemase"/>
    <property type="match status" value="1"/>
</dbReference>
<dbReference type="PROSITE" id="PS00395">
    <property type="entry name" value="ALANINE_RACEMASE"/>
    <property type="match status" value="1"/>
</dbReference>
<comment type="catalytic activity">
    <reaction evidence="4">
        <text>L-alanine = D-alanine</text>
        <dbReference type="Rhea" id="RHEA:20249"/>
        <dbReference type="ChEBI" id="CHEBI:57416"/>
        <dbReference type="ChEBI" id="CHEBI:57972"/>
        <dbReference type="EC" id="5.1.1.1"/>
    </reaction>
</comment>
<reference evidence="8" key="2">
    <citation type="submission" date="2023-01" db="EMBL/GenBank/DDBJ databases">
        <title>Human gut microbiome strain richness.</title>
        <authorList>
            <person name="Chen-Liaw A."/>
        </authorList>
    </citation>
    <scope>NUCLEOTIDE SEQUENCE</scope>
    <source>
        <strain evidence="8">1001287st1_F4_1001285I_161205</strain>
    </source>
</reference>
<evidence type="ECO:0000259" key="7">
    <source>
        <dbReference type="SMART" id="SM01005"/>
    </source>
</evidence>
<dbReference type="SUPFAM" id="SSF50621">
    <property type="entry name" value="Alanine racemase C-terminal domain-like"/>
    <property type="match status" value="1"/>
</dbReference>
<comment type="pathway">
    <text evidence="4">Amino-acid biosynthesis; D-alanine biosynthesis; D-alanine from L-alanine: step 1/1.</text>
</comment>
<dbReference type="GO" id="GO:0005829">
    <property type="term" value="C:cytosol"/>
    <property type="evidence" value="ECO:0007669"/>
    <property type="project" value="TreeGrafter"/>
</dbReference>
<dbReference type="InterPro" id="IPR001608">
    <property type="entry name" value="Ala_racemase_N"/>
</dbReference>
<dbReference type="Gene3D" id="2.40.37.10">
    <property type="entry name" value="Lyase, Ornithine Decarboxylase, Chain A, domain 1"/>
    <property type="match status" value="1"/>
</dbReference>
<evidence type="ECO:0000313" key="9">
    <source>
        <dbReference type="EMBL" id="QQR06117.1"/>
    </source>
</evidence>